<dbReference type="EMBL" id="FWFW01000004">
    <property type="protein sequence ID" value="SLN37725.1"/>
    <property type="molecule type" value="Genomic_DNA"/>
</dbReference>
<dbReference type="Pfam" id="PF03466">
    <property type="entry name" value="LysR_substrate"/>
    <property type="match status" value="1"/>
</dbReference>
<dbReference type="PROSITE" id="PS50931">
    <property type="entry name" value="HTH_LYSR"/>
    <property type="match status" value="1"/>
</dbReference>
<evidence type="ECO:0000313" key="6">
    <source>
        <dbReference type="EMBL" id="SLN37725.1"/>
    </source>
</evidence>
<dbReference type="Pfam" id="PF00126">
    <property type="entry name" value="HTH_1"/>
    <property type="match status" value="1"/>
</dbReference>
<dbReference type="Proteomes" id="UP000193307">
    <property type="component" value="Unassembled WGS sequence"/>
</dbReference>
<sequence length="296" mass="32233">MMSKARNLNRLAYFAAVVETGSFTRAAERLGVTKAVVSSQVTQLEQELKTTLLVRNTRKVSTTEAGLAFYTRCASILHDADDAFSELSQLSDRPLGTLRMTAPHDYGTVIVTPVVADFRCKYPECKVELHLGDSHSDLMSGDLDLAIRVGWLRDSGLIARKISGFQQLLVGATKDKARLDAIAHPDDLKSLDFIANMSLSDPLQWTFENEAKQSVSVKLANTLAIDSAPAILEAVKGGAGVAILPDFLVRKDLQGGKLTQILPQWSLPEGGIFAVYPAAKFRPVKVTAFVDMLRDA</sequence>
<dbReference type="GO" id="GO:0006351">
    <property type="term" value="P:DNA-templated transcription"/>
    <property type="evidence" value="ECO:0007669"/>
    <property type="project" value="TreeGrafter"/>
</dbReference>
<dbReference type="GO" id="GO:0043565">
    <property type="term" value="F:sequence-specific DNA binding"/>
    <property type="evidence" value="ECO:0007669"/>
    <property type="project" value="TreeGrafter"/>
</dbReference>
<evidence type="ECO:0000256" key="3">
    <source>
        <dbReference type="ARBA" id="ARBA00023125"/>
    </source>
</evidence>
<dbReference type="Gene3D" id="3.40.190.290">
    <property type="match status" value="1"/>
</dbReference>
<dbReference type="PANTHER" id="PTHR30537:SF66">
    <property type="entry name" value="IRON-REGULATED VIRULENCE REGULATORY PROTEIN IRGB"/>
    <property type="match status" value="1"/>
</dbReference>
<reference evidence="6 7" key="1">
    <citation type="submission" date="2017-03" db="EMBL/GenBank/DDBJ databases">
        <authorList>
            <person name="Afonso C.L."/>
            <person name="Miller P.J."/>
            <person name="Scott M.A."/>
            <person name="Spackman E."/>
            <person name="Goraichik I."/>
            <person name="Dimitrov K.M."/>
            <person name="Suarez D.L."/>
            <person name="Swayne D.E."/>
        </authorList>
    </citation>
    <scope>NUCLEOTIDE SEQUENCE [LARGE SCALE GENOMIC DNA]</scope>
    <source>
        <strain evidence="6 7">CECT 7971</strain>
    </source>
</reference>
<dbReference type="InterPro" id="IPR005119">
    <property type="entry name" value="LysR_subst-bd"/>
</dbReference>
<keyword evidence="7" id="KW-1185">Reference proteome</keyword>
<dbReference type="FunFam" id="1.10.10.10:FF:000001">
    <property type="entry name" value="LysR family transcriptional regulator"/>
    <property type="match status" value="1"/>
</dbReference>
<feature type="domain" description="HTH lysR-type" evidence="5">
    <location>
        <begin position="6"/>
        <end position="63"/>
    </location>
</feature>
<dbReference type="AlphaFoldDB" id="A0A1Y5SEE7"/>
<dbReference type="InterPro" id="IPR000847">
    <property type="entry name" value="LysR_HTH_N"/>
</dbReference>
<accession>A0A1Y5SEE7</accession>
<keyword evidence="3" id="KW-0238">DNA-binding</keyword>
<dbReference type="PANTHER" id="PTHR30537">
    <property type="entry name" value="HTH-TYPE TRANSCRIPTIONAL REGULATOR"/>
    <property type="match status" value="1"/>
</dbReference>
<keyword evidence="4" id="KW-0804">Transcription</keyword>
<dbReference type="InterPro" id="IPR036388">
    <property type="entry name" value="WH-like_DNA-bd_sf"/>
</dbReference>
<dbReference type="STRING" id="658057.SAMN04488032_103109"/>
<keyword evidence="2" id="KW-0805">Transcription regulation</keyword>
<dbReference type="InterPro" id="IPR036390">
    <property type="entry name" value="WH_DNA-bd_sf"/>
</dbReference>
<gene>
    <name evidence="6" type="primary">dmlR_3</name>
    <name evidence="6" type="ORF">PAM7971_01662</name>
</gene>
<comment type="similarity">
    <text evidence="1">Belongs to the LysR transcriptional regulatory family.</text>
</comment>
<dbReference type="SUPFAM" id="SSF53850">
    <property type="entry name" value="Periplasmic binding protein-like II"/>
    <property type="match status" value="1"/>
</dbReference>
<proteinExistence type="inferred from homology"/>
<dbReference type="RefSeq" id="WP_217808926.1">
    <property type="nucleotide sequence ID" value="NZ_FWFW01000004.1"/>
</dbReference>
<evidence type="ECO:0000313" key="7">
    <source>
        <dbReference type="Proteomes" id="UP000193307"/>
    </source>
</evidence>
<dbReference type="InterPro" id="IPR058163">
    <property type="entry name" value="LysR-type_TF_proteobact-type"/>
</dbReference>
<evidence type="ECO:0000256" key="2">
    <source>
        <dbReference type="ARBA" id="ARBA00023015"/>
    </source>
</evidence>
<evidence type="ECO:0000256" key="1">
    <source>
        <dbReference type="ARBA" id="ARBA00009437"/>
    </source>
</evidence>
<organism evidence="6 7">
    <name type="scientific">Pacificibacter marinus</name>
    <dbReference type="NCBI Taxonomy" id="658057"/>
    <lineage>
        <taxon>Bacteria</taxon>
        <taxon>Pseudomonadati</taxon>
        <taxon>Pseudomonadota</taxon>
        <taxon>Alphaproteobacteria</taxon>
        <taxon>Rhodobacterales</taxon>
        <taxon>Roseobacteraceae</taxon>
        <taxon>Pacificibacter</taxon>
    </lineage>
</organism>
<dbReference type="Gene3D" id="1.10.10.10">
    <property type="entry name" value="Winged helix-like DNA-binding domain superfamily/Winged helix DNA-binding domain"/>
    <property type="match status" value="1"/>
</dbReference>
<dbReference type="GO" id="GO:0003700">
    <property type="term" value="F:DNA-binding transcription factor activity"/>
    <property type="evidence" value="ECO:0007669"/>
    <property type="project" value="InterPro"/>
</dbReference>
<dbReference type="PRINTS" id="PR00039">
    <property type="entry name" value="HTHLYSR"/>
</dbReference>
<evidence type="ECO:0000259" key="5">
    <source>
        <dbReference type="PROSITE" id="PS50931"/>
    </source>
</evidence>
<dbReference type="SUPFAM" id="SSF46785">
    <property type="entry name" value="Winged helix' DNA-binding domain"/>
    <property type="match status" value="1"/>
</dbReference>
<evidence type="ECO:0000256" key="4">
    <source>
        <dbReference type="ARBA" id="ARBA00023163"/>
    </source>
</evidence>
<protein>
    <submittedName>
        <fullName evidence="6">HTH-type transcriptional regulator DmlR</fullName>
    </submittedName>
</protein>
<dbReference type="CDD" id="cd08422">
    <property type="entry name" value="PBP2_CrgA_like"/>
    <property type="match status" value="1"/>
</dbReference>
<name>A0A1Y5SEE7_9RHOB</name>